<dbReference type="Gene3D" id="3.40.50.2000">
    <property type="entry name" value="Glycogen Phosphorylase B"/>
    <property type="match status" value="2"/>
</dbReference>
<keyword evidence="3" id="KW-0328">Glycosyltransferase</keyword>
<name>A0ABV7DMT9_9HYPH</name>
<accession>A0ABV7DMT9</accession>
<evidence type="ECO:0000259" key="2">
    <source>
        <dbReference type="Pfam" id="PF13439"/>
    </source>
</evidence>
<organism evidence="3 4">
    <name type="scientific">Shinella pollutisoli</name>
    <dbReference type="NCBI Taxonomy" id="2250594"/>
    <lineage>
        <taxon>Bacteria</taxon>
        <taxon>Pseudomonadati</taxon>
        <taxon>Pseudomonadota</taxon>
        <taxon>Alphaproteobacteria</taxon>
        <taxon>Hyphomicrobiales</taxon>
        <taxon>Rhizobiaceae</taxon>
        <taxon>Shinella</taxon>
    </lineage>
</organism>
<dbReference type="PANTHER" id="PTHR45947:SF3">
    <property type="entry name" value="SULFOQUINOVOSYL TRANSFERASE SQD2"/>
    <property type="match status" value="1"/>
</dbReference>
<dbReference type="PANTHER" id="PTHR45947">
    <property type="entry name" value="SULFOQUINOVOSYL TRANSFERASE SQD2"/>
    <property type="match status" value="1"/>
</dbReference>
<dbReference type="InterPro" id="IPR001296">
    <property type="entry name" value="Glyco_trans_1"/>
</dbReference>
<comment type="caution">
    <text evidence="3">The sequence shown here is derived from an EMBL/GenBank/DDBJ whole genome shotgun (WGS) entry which is preliminary data.</text>
</comment>
<sequence length="400" mass="43300">MNRAPRNPSSAETAPLAVQVVRQYLPNRGGLEDVVAHLSRQLLARGFRVRVVTLDRLFSAPEKSLPARETIDGVEVVRIPFSGSTRYPLAPQVFRHLADADIVHVHAVDFFFDALAWGWLLHRRPLVATTHGGFFHTARFSALKKVWFRTVTRVSSLAYRGIVGCSAQDVRLFRTVAGSRVVHIDNGADTRKFADAAARVPCRRLVTIGRFSVNKRLDRLFDAMAPLVARDPGWHLDVVGVPGDHSVADVEAMIAARGLAAHVGLHVGLPDAAVRDLAGNASLFASASEYEGFGLVAVEAMSAGLMPVLHPNTAYADLAARHGEIRLCDFADARRAADGIDAAFAVLEGDPAGYRRAAIEAAAAYSWDRVADRYVEVYRAACEGGRRAWPSGVLAGRTGA</sequence>
<evidence type="ECO:0000259" key="1">
    <source>
        <dbReference type="Pfam" id="PF00534"/>
    </source>
</evidence>
<proteinExistence type="predicted"/>
<dbReference type="Pfam" id="PF13439">
    <property type="entry name" value="Glyco_transf_4"/>
    <property type="match status" value="1"/>
</dbReference>
<dbReference type="GO" id="GO:0016757">
    <property type="term" value="F:glycosyltransferase activity"/>
    <property type="evidence" value="ECO:0007669"/>
    <property type="project" value="UniProtKB-KW"/>
</dbReference>
<dbReference type="CDD" id="cd03801">
    <property type="entry name" value="GT4_PimA-like"/>
    <property type="match status" value="1"/>
</dbReference>
<feature type="domain" description="Glycosyl transferase family 1" evidence="1">
    <location>
        <begin position="204"/>
        <end position="343"/>
    </location>
</feature>
<dbReference type="RefSeq" id="WP_257317275.1">
    <property type="nucleotide sequence ID" value="NZ_JANFDG010000027.1"/>
</dbReference>
<dbReference type="InterPro" id="IPR028098">
    <property type="entry name" value="Glyco_trans_4-like_N"/>
</dbReference>
<reference evidence="4" key="1">
    <citation type="journal article" date="2019" name="Int. J. Syst. Evol. Microbiol.">
        <title>The Global Catalogue of Microorganisms (GCM) 10K type strain sequencing project: providing services to taxonomists for standard genome sequencing and annotation.</title>
        <authorList>
            <consortium name="The Broad Institute Genomics Platform"/>
            <consortium name="The Broad Institute Genome Sequencing Center for Infectious Disease"/>
            <person name="Wu L."/>
            <person name="Ma J."/>
        </authorList>
    </citation>
    <scope>NUCLEOTIDE SEQUENCE [LARGE SCALE GENOMIC DNA]</scope>
    <source>
        <strain evidence="4">KCTC 52677</strain>
    </source>
</reference>
<dbReference type="InterPro" id="IPR050194">
    <property type="entry name" value="Glycosyltransferase_grp1"/>
</dbReference>
<dbReference type="Pfam" id="PF00534">
    <property type="entry name" value="Glycos_transf_1"/>
    <property type="match status" value="1"/>
</dbReference>
<keyword evidence="3" id="KW-0808">Transferase</keyword>
<dbReference type="EC" id="2.4.-.-" evidence="3"/>
<dbReference type="SUPFAM" id="SSF53756">
    <property type="entry name" value="UDP-Glycosyltransferase/glycogen phosphorylase"/>
    <property type="match status" value="1"/>
</dbReference>
<dbReference type="EMBL" id="JBHRSP010000041">
    <property type="protein sequence ID" value="MFC3075725.1"/>
    <property type="molecule type" value="Genomic_DNA"/>
</dbReference>
<protein>
    <submittedName>
        <fullName evidence="3">Glycosyltransferase family 4 protein</fullName>
        <ecNumber evidence="3">2.4.-.-</ecNumber>
    </submittedName>
</protein>
<evidence type="ECO:0000313" key="4">
    <source>
        <dbReference type="Proteomes" id="UP001595377"/>
    </source>
</evidence>
<dbReference type="Proteomes" id="UP001595377">
    <property type="component" value="Unassembled WGS sequence"/>
</dbReference>
<gene>
    <name evidence="3" type="ORF">ACFOHH_21625</name>
</gene>
<evidence type="ECO:0000313" key="3">
    <source>
        <dbReference type="EMBL" id="MFC3075725.1"/>
    </source>
</evidence>
<feature type="domain" description="Glycosyltransferase subfamily 4-like N-terminal" evidence="2">
    <location>
        <begin position="29"/>
        <end position="191"/>
    </location>
</feature>
<keyword evidence="4" id="KW-1185">Reference proteome</keyword>